<evidence type="ECO:0000256" key="1">
    <source>
        <dbReference type="ARBA" id="ARBA00004114"/>
    </source>
</evidence>
<evidence type="ECO:0000256" key="3">
    <source>
        <dbReference type="ARBA" id="ARBA00021146"/>
    </source>
</evidence>
<feature type="region of interest" description="Disordered" evidence="6">
    <location>
        <begin position="272"/>
        <end position="334"/>
    </location>
</feature>
<feature type="domain" description="LisH" evidence="7">
    <location>
        <begin position="517"/>
        <end position="634"/>
    </location>
</feature>
<reference evidence="9" key="1">
    <citation type="submission" date="2023-06" db="EMBL/GenBank/DDBJ databases">
        <title>Genomic analysis of the entomopathogenic nematode Steinernema hermaphroditum.</title>
        <authorList>
            <person name="Schwarz E.M."/>
            <person name="Heppert J.K."/>
            <person name="Baniya A."/>
            <person name="Schwartz H.T."/>
            <person name="Tan C.-H."/>
            <person name="Antoshechkin I."/>
            <person name="Sternberg P.W."/>
            <person name="Goodrich-Blair H."/>
            <person name="Dillman A.R."/>
        </authorList>
    </citation>
    <scope>NUCLEOTIDE SEQUENCE</scope>
    <source>
        <strain evidence="9">PS9179</strain>
        <tissue evidence="9">Whole animal</tissue>
    </source>
</reference>
<feature type="region of interest" description="Disordered" evidence="6">
    <location>
        <begin position="697"/>
        <end position="767"/>
    </location>
</feature>
<dbReference type="InterPro" id="IPR048959">
    <property type="entry name" value="ARMC9_ARM_dom"/>
</dbReference>
<feature type="compositionally biased region" description="Basic and acidic residues" evidence="6">
    <location>
        <begin position="846"/>
        <end position="859"/>
    </location>
</feature>
<dbReference type="Gene3D" id="1.25.10.10">
    <property type="entry name" value="Leucine-rich Repeat Variant"/>
    <property type="match status" value="1"/>
</dbReference>
<evidence type="ECO:0000256" key="4">
    <source>
        <dbReference type="ARBA" id="ARBA00022794"/>
    </source>
</evidence>
<protein>
    <recommendedName>
        <fullName evidence="3">LisH domain-containing protein ARMC9</fullName>
    </recommendedName>
</protein>
<dbReference type="InterPro" id="IPR056327">
    <property type="entry name" value="ARMC9_CTLH-like_dom"/>
</dbReference>
<feature type="compositionally biased region" description="Basic and acidic residues" evidence="6">
    <location>
        <begin position="308"/>
        <end position="319"/>
    </location>
</feature>
<gene>
    <name evidence="9" type="ORF">QR680_000867</name>
</gene>
<dbReference type="GO" id="GO:0060271">
    <property type="term" value="P:cilium assembly"/>
    <property type="evidence" value="ECO:0007669"/>
    <property type="project" value="InterPro"/>
</dbReference>
<feature type="region of interest" description="Disordered" evidence="6">
    <location>
        <begin position="346"/>
        <end position="366"/>
    </location>
</feature>
<keyword evidence="4" id="KW-0970">Cilium biogenesis/degradation</keyword>
<evidence type="ECO:0000313" key="9">
    <source>
        <dbReference type="EMBL" id="KAK0394669.1"/>
    </source>
</evidence>
<feature type="compositionally biased region" description="Acidic residues" evidence="6">
    <location>
        <begin position="650"/>
        <end position="666"/>
    </location>
</feature>
<dbReference type="PANTHER" id="PTHR14881">
    <property type="entry name" value="LISH DOMAIN-CONTAINING PROTEIN ARMC9"/>
    <property type="match status" value="1"/>
</dbReference>
<accession>A0AA39LF20</accession>
<dbReference type="PROSITE" id="PS50896">
    <property type="entry name" value="LISH"/>
    <property type="match status" value="1"/>
</dbReference>
<dbReference type="Pfam" id="PF21050">
    <property type="entry name" value="ARMC9_ARM"/>
    <property type="match status" value="1"/>
</dbReference>
<feature type="region of interest" description="Disordered" evidence="6">
    <location>
        <begin position="782"/>
        <end position="867"/>
    </location>
</feature>
<feature type="compositionally biased region" description="Polar residues" evidence="6">
    <location>
        <begin position="718"/>
        <end position="757"/>
    </location>
</feature>
<dbReference type="InterPro" id="IPR016024">
    <property type="entry name" value="ARM-type_fold"/>
</dbReference>
<feature type="region of interest" description="Disordered" evidence="6">
    <location>
        <begin position="638"/>
        <end position="671"/>
    </location>
</feature>
<feature type="compositionally biased region" description="Pro residues" evidence="6">
    <location>
        <begin position="821"/>
        <end position="837"/>
    </location>
</feature>
<dbReference type="Proteomes" id="UP001175271">
    <property type="component" value="Unassembled WGS sequence"/>
</dbReference>
<dbReference type="GO" id="GO:0005814">
    <property type="term" value="C:centriole"/>
    <property type="evidence" value="ECO:0007669"/>
    <property type="project" value="UniProtKB-SubCell"/>
</dbReference>
<evidence type="ECO:0000313" key="10">
    <source>
        <dbReference type="Proteomes" id="UP001175271"/>
    </source>
</evidence>
<sequence length="955" mass="106821">MQSPAEQKQPIDRDIAVAIHQYLSRFGLKAAAAAFESECEDRNVKVGKRCEPPKASHLGDVKKKLLVHFEKGERERFYKLWNETFGRSNYPSVNVVDFYLQVYFATYPLRKVTPDRGQYKDRLAVLKTFLEEGNGATMSDNPELVQYFALPYVSDPFKHPVFREVLQKKWVKRVVERLMQVMDKHLQTESDSDDEPRLALWMNAYDRSPSTSSLDTTDQNREYRELQDDYYKLIDIASELIDCLEQSVQGKGISAEQFADISVRLMMSNREAERRMQQSAVGPRRSRNQLGPPVTGVQKRNRSLSNRQKPERKPLKRSESAGNLVPTDPKIRPTAEIPKVEIALKEEAKQQQQQQQAAQQQPLPSSNVVVSQLNYTKINNQLIKNPSARCSALLLQALRQQITLAARDRTLNPNDTVKHYATKDVLSLKNRRNAMVAAIFSVTDNGSETKEEMARFLNALASFKIGRTYLLAIGQGKELLYQISLALRTRKLQNHAADHALAALQKLSLRSFVQKELIQAGMIEWLTSLLDAKPGNFSLEYGSALLMNLCLNPVSHSTILRTTDSLVGMLANLIKHDNTQICPYVNGTLYSILSLAKVRMRARELDLETLIKEKLEMADCDEDEIQLPFVLRQLKGELDAEKGKKPPPSADDEDEEGDYAEAEIDSTDSVKPTMTEAFGEQLLLKKFRQSGASPILVDDKLDTLPPGTVPRRPPGSRRQPTSTLSTKKSRQQPVSSAATTSQKVNDGSESRASSMMSHATFVLENDKRKPLLADNGLKSVSQQSLKVAGNGNERKRTKVNTKEIHDASNDDSSDRPSVSEPLPPPPPPPPHPPPKPTPATRIRPPKRSDSEGRQLKDRGLSTASNCKAASTSVLHTLPADSAPVSTNLPKRIPDDANADEYIAAFGSRPKVMRTPDNAMQPTSSQKKSVMMITISVNTCATWSNLLSWLMCAEHR</sequence>
<evidence type="ECO:0000256" key="5">
    <source>
        <dbReference type="ARBA" id="ARBA00023273"/>
    </source>
</evidence>
<proteinExistence type="predicted"/>
<comment type="caution">
    <text evidence="9">The sequence shown here is derived from an EMBL/GenBank/DDBJ whole genome shotgun (WGS) entry which is preliminary data.</text>
</comment>
<dbReference type="EMBL" id="JAUCMV010000005">
    <property type="protein sequence ID" value="KAK0394669.1"/>
    <property type="molecule type" value="Genomic_DNA"/>
</dbReference>
<dbReference type="Pfam" id="PF23138">
    <property type="entry name" value="CTLH_Armc9"/>
    <property type="match status" value="1"/>
</dbReference>
<keyword evidence="10" id="KW-1185">Reference proteome</keyword>
<dbReference type="InterPro" id="IPR006594">
    <property type="entry name" value="LisH"/>
</dbReference>
<dbReference type="GO" id="GO:0036064">
    <property type="term" value="C:ciliary basal body"/>
    <property type="evidence" value="ECO:0007669"/>
    <property type="project" value="InterPro"/>
</dbReference>
<evidence type="ECO:0000259" key="7">
    <source>
        <dbReference type="Pfam" id="PF21050"/>
    </source>
</evidence>
<dbReference type="PANTHER" id="PTHR14881:SF4">
    <property type="entry name" value="LISH DOMAIN-CONTAINING PROTEIN ARMC9"/>
    <property type="match status" value="1"/>
</dbReference>
<dbReference type="InterPro" id="IPR040369">
    <property type="entry name" value="ARMC9"/>
</dbReference>
<dbReference type="SUPFAM" id="SSF48371">
    <property type="entry name" value="ARM repeat"/>
    <property type="match status" value="1"/>
</dbReference>
<dbReference type="AlphaFoldDB" id="A0AA39LF20"/>
<comment type="subcellular location">
    <subcellularLocation>
        <location evidence="2">Cytoplasm</location>
        <location evidence="2">Cytoskeleton</location>
        <location evidence="2">Cilium basal body</location>
    </subcellularLocation>
    <subcellularLocation>
        <location evidence="1">Cytoplasm</location>
        <location evidence="1">Cytoskeleton</location>
        <location evidence="1">Microtubule organizing center</location>
        <location evidence="1">Centrosome</location>
        <location evidence="1">Centriole</location>
    </subcellularLocation>
</comment>
<keyword evidence="5" id="KW-0966">Cell projection</keyword>
<organism evidence="9 10">
    <name type="scientific">Steinernema hermaphroditum</name>
    <dbReference type="NCBI Taxonomy" id="289476"/>
    <lineage>
        <taxon>Eukaryota</taxon>
        <taxon>Metazoa</taxon>
        <taxon>Ecdysozoa</taxon>
        <taxon>Nematoda</taxon>
        <taxon>Chromadorea</taxon>
        <taxon>Rhabditida</taxon>
        <taxon>Tylenchina</taxon>
        <taxon>Panagrolaimomorpha</taxon>
        <taxon>Strongyloidoidea</taxon>
        <taxon>Steinernematidae</taxon>
        <taxon>Steinernema</taxon>
    </lineage>
</organism>
<feature type="compositionally biased region" description="Basic and acidic residues" evidence="6">
    <location>
        <begin position="800"/>
        <end position="814"/>
    </location>
</feature>
<name>A0AA39LF20_9BILA</name>
<dbReference type="InterPro" id="IPR011989">
    <property type="entry name" value="ARM-like"/>
</dbReference>
<feature type="compositionally biased region" description="Low complexity" evidence="6">
    <location>
        <begin position="350"/>
        <end position="361"/>
    </location>
</feature>
<evidence type="ECO:0000259" key="8">
    <source>
        <dbReference type="Pfam" id="PF23138"/>
    </source>
</evidence>
<evidence type="ECO:0000256" key="6">
    <source>
        <dbReference type="SAM" id="MobiDB-lite"/>
    </source>
</evidence>
<feature type="domain" description="ARMC9 CTLH-like" evidence="8">
    <location>
        <begin position="62"/>
        <end position="187"/>
    </location>
</feature>
<dbReference type="GO" id="GO:0097542">
    <property type="term" value="C:ciliary tip"/>
    <property type="evidence" value="ECO:0007669"/>
    <property type="project" value="TreeGrafter"/>
</dbReference>
<evidence type="ECO:0000256" key="2">
    <source>
        <dbReference type="ARBA" id="ARBA00004120"/>
    </source>
</evidence>